<dbReference type="GO" id="GO:0043332">
    <property type="term" value="C:mating projection tip"/>
    <property type="evidence" value="ECO:0007669"/>
    <property type="project" value="TreeGrafter"/>
</dbReference>
<feature type="compositionally biased region" description="Basic and acidic residues" evidence="3">
    <location>
        <begin position="309"/>
        <end position="320"/>
    </location>
</feature>
<dbReference type="Proteomes" id="UP000006352">
    <property type="component" value="Unassembled WGS sequence"/>
</dbReference>
<dbReference type="Gene3D" id="1.20.1270.60">
    <property type="entry name" value="Arfaptin homology (AH) domain/BAR domain"/>
    <property type="match status" value="1"/>
</dbReference>
<evidence type="ECO:0000259" key="5">
    <source>
        <dbReference type="PROSITE" id="PS51021"/>
    </source>
</evidence>
<evidence type="ECO:0000259" key="4">
    <source>
        <dbReference type="PROSITE" id="PS50002"/>
    </source>
</evidence>
<reference evidence="6 7" key="1">
    <citation type="journal article" date="2012" name="Appl. Environ. Microbiol.">
        <title>Short-read sequencing for genomic analysis of the brown rot fungus Fibroporia radiculosa.</title>
        <authorList>
            <person name="Tang J.D."/>
            <person name="Perkins A.D."/>
            <person name="Sonstegard T.S."/>
            <person name="Schroeder S.G."/>
            <person name="Burgess S.C."/>
            <person name="Diehl S.V."/>
        </authorList>
    </citation>
    <scope>NUCLEOTIDE SEQUENCE [LARGE SCALE GENOMIC DNA]</scope>
    <source>
        <strain evidence="6 7">TFFH 294</strain>
    </source>
</reference>
<dbReference type="SUPFAM" id="SSF103657">
    <property type="entry name" value="BAR/IMD domain-like"/>
    <property type="match status" value="1"/>
</dbReference>
<dbReference type="PANTHER" id="PTHR47174:SF2">
    <property type="entry name" value="SH3 DOMAIN SIGNALLING PROTEIN (AFU_ORTHOLOGUE AFUA_5G07670)"/>
    <property type="match status" value="1"/>
</dbReference>
<dbReference type="FunFam" id="2.30.30.40:FF:000072">
    <property type="entry name" value="Unconventional Myosin IB"/>
    <property type="match status" value="1"/>
</dbReference>
<feature type="compositionally biased region" description="Basic and acidic residues" evidence="3">
    <location>
        <begin position="134"/>
        <end position="143"/>
    </location>
</feature>
<dbReference type="CDD" id="cd00174">
    <property type="entry name" value="SH3"/>
    <property type="match status" value="1"/>
</dbReference>
<feature type="domain" description="SH3" evidence="4">
    <location>
        <begin position="422"/>
        <end position="481"/>
    </location>
</feature>
<name>J4I9S7_9APHY</name>
<feature type="compositionally biased region" description="Low complexity" evidence="3">
    <location>
        <begin position="324"/>
        <end position="341"/>
    </location>
</feature>
<keyword evidence="1 2" id="KW-0728">SH3 domain</keyword>
<dbReference type="InterPro" id="IPR036028">
    <property type="entry name" value="SH3-like_dom_sf"/>
</dbReference>
<gene>
    <name evidence="6" type="ORF">FIBRA_03745</name>
</gene>
<dbReference type="GO" id="GO:1990528">
    <property type="term" value="C:Rvs161p-Rvs167p complex"/>
    <property type="evidence" value="ECO:0007669"/>
    <property type="project" value="TreeGrafter"/>
</dbReference>
<evidence type="ECO:0000256" key="3">
    <source>
        <dbReference type="SAM" id="MobiDB-lite"/>
    </source>
</evidence>
<organism evidence="6 7">
    <name type="scientific">Fibroporia radiculosa</name>
    <dbReference type="NCBI Taxonomy" id="599839"/>
    <lineage>
        <taxon>Eukaryota</taxon>
        <taxon>Fungi</taxon>
        <taxon>Dikarya</taxon>
        <taxon>Basidiomycota</taxon>
        <taxon>Agaricomycotina</taxon>
        <taxon>Agaricomycetes</taxon>
        <taxon>Polyporales</taxon>
        <taxon>Fibroporiaceae</taxon>
        <taxon>Fibroporia</taxon>
    </lineage>
</organism>
<feature type="compositionally biased region" description="Basic and acidic residues" evidence="3">
    <location>
        <begin position="527"/>
        <end position="543"/>
    </location>
</feature>
<dbReference type="GO" id="GO:0031097">
    <property type="term" value="C:medial cortex"/>
    <property type="evidence" value="ECO:0007669"/>
    <property type="project" value="TreeGrafter"/>
</dbReference>
<dbReference type="InParanoid" id="J4I9S7"/>
<feature type="compositionally biased region" description="Pro residues" evidence="3">
    <location>
        <begin position="610"/>
        <end position="620"/>
    </location>
</feature>
<evidence type="ECO:0008006" key="8">
    <source>
        <dbReference type="Google" id="ProtNLM"/>
    </source>
</evidence>
<dbReference type="SMART" id="SM00721">
    <property type="entry name" value="BAR"/>
    <property type="match status" value="1"/>
</dbReference>
<dbReference type="GO" id="GO:0097320">
    <property type="term" value="P:plasma membrane tubulation"/>
    <property type="evidence" value="ECO:0007669"/>
    <property type="project" value="TreeGrafter"/>
</dbReference>
<dbReference type="RefSeq" id="XP_012180964.1">
    <property type="nucleotide sequence ID" value="XM_012325574.1"/>
</dbReference>
<accession>J4I9S7</accession>
<protein>
    <recommendedName>
        <fullName evidence="8">SH3 domain-containing protein</fullName>
    </recommendedName>
</protein>
<evidence type="ECO:0000256" key="2">
    <source>
        <dbReference type="PROSITE-ProRule" id="PRU00192"/>
    </source>
</evidence>
<dbReference type="InterPro" id="IPR027267">
    <property type="entry name" value="AH/BAR_dom_sf"/>
</dbReference>
<dbReference type="GO" id="GO:0030479">
    <property type="term" value="C:actin cortical patch"/>
    <property type="evidence" value="ECO:0007669"/>
    <property type="project" value="TreeGrafter"/>
</dbReference>
<dbReference type="STRING" id="599839.J4I9S7"/>
<dbReference type="EMBL" id="HE797045">
    <property type="protein sequence ID" value="CCM01681.1"/>
    <property type="molecule type" value="Genomic_DNA"/>
</dbReference>
<dbReference type="GO" id="GO:0008289">
    <property type="term" value="F:lipid binding"/>
    <property type="evidence" value="ECO:0007669"/>
    <property type="project" value="TreeGrafter"/>
</dbReference>
<dbReference type="PANTHER" id="PTHR47174">
    <property type="entry name" value="BRIDGING INTEGRATOR 3"/>
    <property type="match status" value="1"/>
</dbReference>
<dbReference type="GO" id="GO:0051666">
    <property type="term" value="P:actin cortical patch localization"/>
    <property type="evidence" value="ECO:0007669"/>
    <property type="project" value="InterPro"/>
</dbReference>
<dbReference type="Pfam" id="PF00018">
    <property type="entry name" value="SH3_1"/>
    <property type="match status" value="1"/>
</dbReference>
<dbReference type="InterPro" id="IPR004148">
    <property type="entry name" value="BAR_dom"/>
</dbReference>
<dbReference type="SUPFAM" id="SSF50044">
    <property type="entry name" value="SH3-domain"/>
    <property type="match status" value="1"/>
</dbReference>
<feature type="region of interest" description="Disordered" evidence="3">
    <location>
        <begin position="527"/>
        <end position="658"/>
    </location>
</feature>
<dbReference type="GeneID" id="24096592"/>
<dbReference type="FunCoup" id="J4I9S7">
    <property type="interactions" value="339"/>
</dbReference>
<dbReference type="PROSITE" id="PS50002">
    <property type="entry name" value="SH3"/>
    <property type="match status" value="1"/>
</dbReference>
<keyword evidence="7" id="KW-1185">Reference proteome</keyword>
<dbReference type="GO" id="GO:0006897">
    <property type="term" value="P:endocytosis"/>
    <property type="evidence" value="ECO:0007669"/>
    <property type="project" value="InterPro"/>
</dbReference>
<dbReference type="PRINTS" id="PR00452">
    <property type="entry name" value="SH3DOMAIN"/>
</dbReference>
<feature type="region of interest" description="Disordered" evidence="3">
    <location>
        <begin position="239"/>
        <end position="417"/>
    </location>
</feature>
<dbReference type="HOGENOM" id="CLU_008936_0_0_1"/>
<evidence type="ECO:0000313" key="7">
    <source>
        <dbReference type="Proteomes" id="UP000006352"/>
    </source>
</evidence>
<dbReference type="InterPro" id="IPR001452">
    <property type="entry name" value="SH3_domain"/>
</dbReference>
<dbReference type="PROSITE" id="PS51021">
    <property type="entry name" value="BAR"/>
    <property type="match status" value="1"/>
</dbReference>
<feature type="compositionally biased region" description="Low complexity" evidence="3">
    <location>
        <begin position="279"/>
        <end position="295"/>
    </location>
</feature>
<dbReference type="OrthoDB" id="10263741at2759"/>
<dbReference type="SMART" id="SM00326">
    <property type="entry name" value="SH3"/>
    <property type="match status" value="1"/>
</dbReference>
<sequence>MLVTATSQSNRLWVYRLHTASEEYHYSLSKKKDSEALGEGEKLLPIDALGIVMIKHGEEFGEDSAFGTSLVSLGRAHCQVATLQETFAMTFEDTYLASLRLTEDEIKEYQAQRKKLESRRLSYDAALSKLDKVKNSKKDKDRNEAEDECENARSRYEETAEDVRARMHAIQENEVAQLHDLTALVDLELNFVEQYLQVLREVKSTWVEEAVVRRMEATRPKGPMHVFARTVEDLRAESVKSTKSAMKNSALADSSDDAEETTPAPRSRGFSLSRRKSEASNSKPPSRAPSRPQSRASRKRSDSTATAMSDKEKEKAERVSRKLSVAGWASSAASAVSSVASRGKKDKDKDNFSALRDDHDESSDEERSDDWGDTRRPPSALSSSSHKSRHRGSKSGASTPSTSPQKPARISKSPYGVTPVKDTRKVVMALHDFAAASSDELSFRSGDRIAVVNEVLDGWWMGELAGRRGLFPTTYTEALSSTGSLPSAPQLPLRPPEMLKQGEGSSAPGTLTIDADEGRRKYFGKRDFGASSDEEHPFGDHNLADSQTPTYGRFGSRDTLSSTGEDDEERLMPQRLSDFDEDAVYVKRPSERSSPVLRPSDLPVHTTPTKKPPPPPPPRRFPGHITAAPTPPPIPSRPLTLNSKSSQSSSNSLLAMAAMPTLPSNADVLTHSPFDSPKDIW</sequence>
<dbReference type="AlphaFoldDB" id="J4I9S7"/>
<dbReference type="InterPro" id="IPR046982">
    <property type="entry name" value="BIN3/RVS161-like"/>
</dbReference>
<dbReference type="Gene3D" id="2.30.30.40">
    <property type="entry name" value="SH3 Domains"/>
    <property type="match status" value="1"/>
</dbReference>
<proteinExistence type="predicted"/>
<evidence type="ECO:0000313" key="6">
    <source>
        <dbReference type="EMBL" id="CCM01681.1"/>
    </source>
</evidence>
<feature type="domain" description="BAR" evidence="5">
    <location>
        <begin position="1"/>
        <end position="224"/>
    </location>
</feature>
<evidence type="ECO:0000256" key="1">
    <source>
        <dbReference type="ARBA" id="ARBA00022443"/>
    </source>
</evidence>
<feature type="compositionally biased region" description="Basic and acidic residues" evidence="3">
    <location>
        <begin position="343"/>
        <end position="359"/>
    </location>
</feature>
<feature type="region of interest" description="Disordered" evidence="3">
    <location>
        <begin position="134"/>
        <end position="155"/>
    </location>
</feature>
<dbReference type="Pfam" id="PF03114">
    <property type="entry name" value="BAR"/>
    <property type="match status" value="1"/>
</dbReference>
<feature type="compositionally biased region" description="Low complexity" evidence="3">
    <location>
        <begin position="639"/>
        <end position="654"/>
    </location>
</feature>